<dbReference type="EMBL" id="LHPG02000010">
    <property type="protein sequence ID" value="PRW51148.1"/>
    <property type="molecule type" value="Genomic_DNA"/>
</dbReference>
<comment type="subcellular location">
    <subcellularLocation>
        <location evidence="1">Cytoplasm</location>
        <location evidence="1">Cytoskeleton</location>
        <location evidence="1">Cilium axoneme</location>
    </subcellularLocation>
</comment>
<dbReference type="InterPro" id="IPR001810">
    <property type="entry name" value="F-box_dom"/>
</dbReference>
<dbReference type="CDD" id="cd09917">
    <property type="entry name" value="F-box_SF"/>
    <property type="match status" value="1"/>
</dbReference>
<keyword evidence="4" id="KW-1185">Reference proteome</keyword>
<dbReference type="Gene3D" id="3.80.10.10">
    <property type="entry name" value="Ribonuclease Inhibitor"/>
    <property type="match status" value="1"/>
</dbReference>
<reference evidence="3 4" key="1">
    <citation type="journal article" date="2018" name="Plant J.">
        <title>Genome sequences of Chlorella sorokiniana UTEX 1602 and Micractinium conductrix SAG 241.80: implications to maltose excretion by a green alga.</title>
        <authorList>
            <person name="Arriola M.B."/>
            <person name="Velmurugan N."/>
            <person name="Zhang Y."/>
            <person name="Plunkett M.H."/>
            <person name="Hondzo H."/>
            <person name="Barney B.M."/>
        </authorList>
    </citation>
    <scope>NUCLEOTIDE SEQUENCE [LARGE SCALE GENOMIC DNA]</scope>
    <source>
        <strain evidence="4">UTEX 1602</strain>
    </source>
</reference>
<name>A0A2P6TP91_CHLSO</name>
<dbReference type="AlphaFoldDB" id="A0A2P6TP91"/>
<protein>
    <submittedName>
        <fullName evidence="3">LRR receptor-like serine threonine-kinase</fullName>
    </submittedName>
</protein>
<proteinExistence type="predicted"/>
<dbReference type="SUPFAM" id="SSF52058">
    <property type="entry name" value="L domain-like"/>
    <property type="match status" value="1"/>
</dbReference>
<feature type="domain" description="F-box" evidence="2">
    <location>
        <begin position="7"/>
        <end position="52"/>
    </location>
</feature>
<dbReference type="InterPro" id="IPR036047">
    <property type="entry name" value="F-box-like_dom_sf"/>
</dbReference>
<sequence>MPAHTSIGSLPSDLLTQILGCLHRRDRHPAALVSWRWHEAAHAPSLCRKVYCTTYGAASLKSLTAWLLRHGNHVRTLSLDSNEVEEEEEARDSPPDEQGEQLLAGFFSACAAAGLLESLTIIHTNQALRPLCIGAWLLSLPRLQKLDLVCEDGLQLTCSLHSLSALREMELITGYLHLVPSVHLPPQLTQLTFEVEADIVLPEQLNDLRMLNTLLLSGAMLSAGSYGFLERLPRLRCLHCRHSLAAPAGLSRLTGLEELVLDAVHEEGDLDAALRPLTRLTTLALLGLEAAWQPPPSVGGLSRQERACFMPKIAAGMPAAPATALPAGPWAASLRKLGASYDTLLLSGALLETFSQLERLTCFAGFIFQVAFKCRHA</sequence>
<gene>
    <name evidence="3" type="ORF">C2E21_5431</name>
</gene>
<evidence type="ECO:0000313" key="3">
    <source>
        <dbReference type="EMBL" id="PRW51148.1"/>
    </source>
</evidence>
<dbReference type="Pfam" id="PF12937">
    <property type="entry name" value="F-box-like"/>
    <property type="match status" value="1"/>
</dbReference>
<dbReference type="Gene3D" id="1.20.1280.50">
    <property type="match status" value="1"/>
</dbReference>
<dbReference type="Proteomes" id="UP000239899">
    <property type="component" value="Unassembled WGS sequence"/>
</dbReference>
<dbReference type="InterPro" id="IPR032675">
    <property type="entry name" value="LRR_dom_sf"/>
</dbReference>
<organism evidence="3 4">
    <name type="scientific">Chlorella sorokiniana</name>
    <name type="common">Freshwater green alga</name>
    <dbReference type="NCBI Taxonomy" id="3076"/>
    <lineage>
        <taxon>Eukaryota</taxon>
        <taxon>Viridiplantae</taxon>
        <taxon>Chlorophyta</taxon>
        <taxon>core chlorophytes</taxon>
        <taxon>Trebouxiophyceae</taxon>
        <taxon>Chlorellales</taxon>
        <taxon>Chlorellaceae</taxon>
        <taxon>Chlorella clade</taxon>
        <taxon>Chlorella</taxon>
    </lineage>
</organism>
<accession>A0A2P6TP91</accession>
<evidence type="ECO:0000313" key="4">
    <source>
        <dbReference type="Proteomes" id="UP000239899"/>
    </source>
</evidence>
<evidence type="ECO:0000259" key="2">
    <source>
        <dbReference type="Pfam" id="PF12937"/>
    </source>
</evidence>
<evidence type="ECO:0000256" key="1">
    <source>
        <dbReference type="ARBA" id="ARBA00004430"/>
    </source>
</evidence>
<dbReference type="GO" id="GO:0005930">
    <property type="term" value="C:axoneme"/>
    <property type="evidence" value="ECO:0007669"/>
    <property type="project" value="UniProtKB-SubCell"/>
</dbReference>
<dbReference type="GO" id="GO:0016301">
    <property type="term" value="F:kinase activity"/>
    <property type="evidence" value="ECO:0007669"/>
    <property type="project" value="UniProtKB-KW"/>
</dbReference>
<dbReference type="SUPFAM" id="SSF81383">
    <property type="entry name" value="F-box domain"/>
    <property type="match status" value="1"/>
</dbReference>
<comment type="caution">
    <text evidence="3">The sequence shown here is derived from an EMBL/GenBank/DDBJ whole genome shotgun (WGS) entry which is preliminary data.</text>
</comment>